<comment type="caution">
    <text evidence="2">The sequence shown here is derived from an EMBL/GenBank/DDBJ whole genome shotgun (WGS) entry which is preliminary data.</text>
</comment>
<name>A0A2T7NZR1_POMCA</name>
<organism evidence="2 3">
    <name type="scientific">Pomacea canaliculata</name>
    <name type="common">Golden apple snail</name>
    <dbReference type="NCBI Taxonomy" id="400727"/>
    <lineage>
        <taxon>Eukaryota</taxon>
        <taxon>Metazoa</taxon>
        <taxon>Spiralia</taxon>
        <taxon>Lophotrochozoa</taxon>
        <taxon>Mollusca</taxon>
        <taxon>Gastropoda</taxon>
        <taxon>Caenogastropoda</taxon>
        <taxon>Architaenioglossa</taxon>
        <taxon>Ampullarioidea</taxon>
        <taxon>Ampullariidae</taxon>
        <taxon>Pomacea</taxon>
    </lineage>
</organism>
<reference evidence="2 3" key="1">
    <citation type="submission" date="2018-04" db="EMBL/GenBank/DDBJ databases">
        <title>The genome of golden apple snail Pomacea canaliculata provides insight into stress tolerance and invasive adaptation.</title>
        <authorList>
            <person name="Liu C."/>
            <person name="Liu B."/>
            <person name="Ren Y."/>
            <person name="Zhang Y."/>
            <person name="Wang H."/>
            <person name="Li S."/>
            <person name="Jiang F."/>
            <person name="Yin L."/>
            <person name="Zhang G."/>
            <person name="Qian W."/>
            <person name="Fan W."/>
        </authorList>
    </citation>
    <scope>NUCLEOTIDE SEQUENCE [LARGE SCALE GENOMIC DNA]</scope>
    <source>
        <strain evidence="2">SZHN2017</strain>
        <tissue evidence="2">Muscle</tissue>
    </source>
</reference>
<evidence type="ECO:0000313" key="2">
    <source>
        <dbReference type="EMBL" id="PVD26649.1"/>
    </source>
</evidence>
<gene>
    <name evidence="2" type="ORF">C0Q70_14327</name>
</gene>
<proteinExistence type="predicted"/>
<protein>
    <submittedName>
        <fullName evidence="2">Uncharacterized protein</fullName>
    </submittedName>
</protein>
<keyword evidence="3" id="KW-1185">Reference proteome</keyword>
<feature type="compositionally biased region" description="Basic and acidic residues" evidence="1">
    <location>
        <begin position="42"/>
        <end position="56"/>
    </location>
</feature>
<accession>A0A2T7NZR1</accession>
<dbReference type="AlphaFoldDB" id="A0A2T7NZR1"/>
<feature type="region of interest" description="Disordered" evidence="1">
    <location>
        <begin position="29"/>
        <end position="89"/>
    </location>
</feature>
<dbReference type="EMBL" id="PZQS01000008">
    <property type="protein sequence ID" value="PVD26649.1"/>
    <property type="molecule type" value="Genomic_DNA"/>
</dbReference>
<dbReference type="Proteomes" id="UP000245119">
    <property type="component" value="Linkage Group LG8"/>
</dbReference>
<evidence type="ECO:0000256" key="1">
    <source>
        <dbReference type="SAM" id="MobiDB-lite"/>
    </source>
</evidence>
<sequence>MIQPTQQNYLSVDRPDFRCACPPYRGYVTRMSRMPSSGPPQSKKEKQKIDSGDKARTTPVTSSTPLRKVRAGAVVGPANSPRGITSKAN</sequence>
<evidence type="ECO:0000313" key="3">
    <source>
        <dbReference type="Proteomes" id="UP000245119"/>
    </source>
</evidence>